<evidence type="ECO:0000256" key="1">
    <source>
        <dbReference type="ARBA" id="ARBA00006484"/>
    </source>
</evidence>
<dbReference type="Proteomes" id="UP000428330">
    <property type="component" value="Chromosome"/>
</dbReference>
<gene>
    <name evidence="2" type="ORF">EI983_11760</name>
</gene>
<dbReference type="InterPro" id="IPR050259">
    <property type="entry name" value="SDR"/>
</dbReference>
<dbReference type="Pfam" id="PF13561">
    <property type="entry name" value="adh_short_C2"/>
    <property type="match status" value="1"/>
</dbReference>
<comment type="similarity">
    <text evidence="1">Belongs to the short-chain dehydrogenases/reductases (SDR) family.</text>
</comment>
<dbReference type="AlphaFoldDB" id="A0A6I6ISY9"/>
<dbReference type="RefSeq" id="WP_157707592.1">
    <property type="nucleotide sequence ID" value="NZ_CP034348.1"/>
</dbReference>
<accession>A0A6I6ISY9</accession>
<dbReference type="InterPro" id="IPR020904">
    <property type="entry name" value="Sc_DH/Rdtase_CS"/>
</dbReference>
<dbReference type="CDD" id="cd05233">
    <property type="entry name" value="SDR_c"/>
    <property type="match status" value="1"/>
</dbReference>
<dbReference type="EMBL" id="CP034348">
    <property type="protein sequence ID" value="QGX98911.1"/>
    <property type="molecule type" value="Genomic_DNA"/>
</dbReference>
<dbReference type="SUPFAM" id="SSF51735">
    <property type="entry name" value="NAD(P)-binding Rossmann-fold domains"/>
    <property type="match status" value="1"/>
</dbReference>
<dbReference type="OrthoDB" id="9793325at2"/>
<dbReference type="Gene3D" id="3.40.50.720">
    <property type="entry name" value="NAD(P)-binding Rossmann-like Domain"/>
    <property type="match status" value="1"/>
</dbReference>
<dbReference type="InterPro" id="IPR002347">
    <property type="entry name" value="SDR_fam"/>
</dbReference>
<dbReference type="InterPro" id="IPR036291">
    <property type="entry name" value="NAD(P)-bd_dom_sf"/>
</dbReference>
<dbReference type="PANTHER" id="PTHR42879:SF2">
    <property type="entry name" value="3-OXOACYL-[ACYL-CARRIER-PROTEIN] REDUCTASE FABG"/>
    <property type="match status" value="1"/>
</dbReference>
<proteinExistence type="inferred from homology"/>
<organism evidence="2 3">
    <name type="scientific">Roseovarius faecimaris</name>
    <dbReference type="NCBI Taxonomy" id="2494550"/>
    <lineage>
        <taxon>Bacteria</taxon>
        <taxon>Pseudomonadati</taxon>
        <taxon>Pseudomonadota</taxon>
        <taxon>Alphaproteobacteria</taxon>
        <taxon>Rhodobacterales</taxon>
        <taxon>Roseobacteraceae</taxon>
        <taxon>Roseovarius</taxon>
    </lineage>
</organism>
<dbReference type="FunFam" id="3.40.50.720:FF:000084">
    <property type="entry name" value="Short-chain dehydrogenase reductase"/>
    <property type="match status" value="1"/>
</dbReference>
<dbReference type="GO" id="GO:0032787">
    <property type="term" value="P:monocarboxylic acid metabolic process"/>
    <property type="evidence" value="ECO:0007669"/>
    <property type="project" value="UniProtKB-ARBA"/>
</dbReference>
<dbReference type="PROSITE" id="PS00061">
    <property type="entry name" value="ADH_SHORT"/>
    <property type="match status" value="1"/>
</dbReference>
<protein>
    <submittedName>
        <fullName evidence="2">SDR family oxidoreductase</fullName>
    </submittedName>
</protein>
<sequence length="248" mass="25494">MAEPRVAIVTGGVTGIGLAIARALAGQGHRVAVGARRVQEATQDGDLLALPLDVCSEGSVATFCDDVRAALGPVGILVNAAGIEHVAPTPELSLADWARVIDTNLTGPFLMTRAVLPEMIGAGWGRIVNIASTAAHTAMPDHAPYCASKAGLLGLTRVTALEGAPHGVTCTSVSPTWVETDMLRASAARMAAEKGIAQAEEIANLAQANPQNRLVQPEEIAALVAFLCSEAAPALTMEDISVNAGAHW</sequence>
<dbReference type="KEGG" id="rom:EI983_11760"/>
<dbReference type="PRINTS" id="PR00080">
    <property type="entry name" value="SDRFAMILY"/>
</dbReference>
<dbReference type="PANTHER" id="PTHR42879">
    <property type="entry name" value="3-OXOACYL-(ACYL-CARRIER-PROTEIN) REDUCTASE"/>
    <property type="match status" value="1"/>
</dbReference>
<dbReference type="PRINTS" id="PR00081">
    <property type="entry name" value="GDHRDH"/>
</dbReference>
<reference evidence="3" key="1">
    <citation type="submission" date="2018-12" db="EMBL/GenBank/DDBJ databases">
        <title>Complete genome sequence of Roseovarius sp. MME-070.</title>
        <authorList>
            <person name="Nam Y.-D."/>
            <person name="Kang J."/>
            <person name="Chung W.-H."/>
            <person name="Park Y.S."/>
        </authorList>
    </citation>
    <scope>NUCLEOTIDE SEQUENCE [LARGE SCALE GENOMIC DNA]</scope>
    <source>
        <strain evidence="3">MME-070</strain>
    </source>
</reference>
<keyword evidence="3" id="KW-1185">Reference proteome</keyword>
<evidence type="ECO:0000313" key="3">
    <source>
        <dbReference type="Proteomes" id="UP000428330"/>
    </source>
</evidence>
<evidence type="ECO:0000313" key="2">
    <source>
        <dbReference type="EMBL" id="QGX98911.1"/>
    </source>
</evidence>
<name>A0A6I6ISY9_9RHOB</name>